<evidence type="ECO:0000313" key="1">
    <source>
        <dbReference type="EMBL" id="MBK1828591.1"/>
    </source>
</evidence>
<dbReference type="AlphaFoldDB" id="A0A934RHF6"/>
<organism evidence="1 2">
    <name type="scientific">Haloferula rosea</name>
    <dbReference type="NCBI Taxonomy" id="490093"/>
    <lineage>
        <taxon>Bacteria</taxon>
        <taxon>Pseudomonadati</taxon>
        <taxon>Verrucomicrobiota</taxon>
        <taxon>Verrucomicrobiia</taxon>
        <taxon>Verrucomicrobiales</taxon>
        <taxon>Verrucomicrobiaceae</taxon>
        <taxon>Haloferula</taxon>
    </lineage>
</organism>
<sequence>MSACLWLSVAAVLTGAARGDGLPLDRVPVAGQTGPSCGFFANVPAVTLATGVDIYPSRSFMRSVYGLRRGDFRYQRSFDKRMFFELFSIPYEVVELEHEPQRAAALKPTLRKLVSEVFDPGLAAGKVYSLRVVGVFGGPHNALLFGKSGDRYVVHDPYPGRIKKLTVDELIEFMMVRSTTKANRGKEVYVTHFLEADVSDRSHDGLIPITRFPAELKLGLTPGQRQSLVSVFRSAAGNPRPAKLADRVRHYPDLDFAVLDDSDDGTKLRNVIGGELEPDELAGVLHLAKFTMNTWHLKRRPLLAVVFMEGRPWVMVGYEPLEEGAKDRPTLVFDDGREIRGLPVSRALELIHADGACYGTIKVNWE</sequence>
<evidence type="ECO:0000313" key="2">
    <source>
        <dbReference type="Proteomes" id="UP000658278"/>
    </source>
</evidence>
<proteinExistence type="predicted"/>
<accession>A0A934RHF6</accession>
<dbReference type="Proteomes" id="UP000658278">
    <property type="component" value="Unassembled WGS sequence"/>
</dbReference>
<keyword evidence="2" id="KW-1185">Reference proteome</keyword>
<name>A0A934RHF6_9BACT</name>
<dbReference type="RefSeq" id="WP_200282351.1">
    <property type="nucleotide sequence ID" value="NZ_JAENII010000015.1"/>
</dbReference>
<gene>
    <name evidence="1" type="ORF">JIN81_16280</name>
</gene>
<comment type="caution">
    <text evidence="1">The sequence shown here is derived from an EMBL/GenBank/DDBJ whole genome shotgun (WGS) entry which is preliminary data.</text>
</comment>
<reference evidence="1" key="1">
    <citation type="submission" date="2021-01" db="EMBL/GenBank/DDBJ databases">
        <title>Modified the classification status of verrucomicrobia.</title>
        <authorList>
            <person name="Feng X."/>
        </authorList>
    </citation>
    <scope>NUCLEOTIDE SEQUENCE</scope>
    <source>
        <strain evidence="1">KCTC 22201</strain>
    </source>
</reference>
<dbReference type="EMBL" id="JAENII010000015">
    <property type="protein sequence ID" value="MBK1828591.1"/>
    <property type="molecule type" value="Genomic_DNA"/>
</dbReference>
<protein>
    <submittedName>
        <fullName evidence="1">Uncharacterized protein</fullName>
    </submittedName>
</protein>